<keyword evidence="6 8" id="KW-1133">Transmembrane helix</keyword>
<dbReference type="AlphaFoldDB" id="A0AAU7DSQ5"/>
<dbReference type="SMART" id="SM00924">
    <property type="entry name" value="MgtE_N"/>
    <property type="match status" value="1"/>
</dbReference>
<evidence type="ECO:0000256" key="7">
    <source>
        <dbReference type="ARBA" id="ARBA00023136"/>
    </source>
</evidence>
<keyword evidence="3 8" id="KW-0813">Transport</keyword>
<evidence type="ECO:0000256" key="5">
    <source>
        <dbReference type="ARBA" id="ARBA00022842"/>
    </source>
</evidence>
<dbReference type="EMBL" id="CP146203">
    <property type="protein sequence ID" value="XBH20322.1"/>
    <property type="molecule type" value="Genomic_DNA"/>
</dbReference>
<dbReference type="InterPro" id="IPR006667">
    <property type="entry name" value="SLC41_membr_dom"/>
</dbReference>
<keyword evidence="5 8" id="KW-0460">Magnesium</keyword>
<comment type="similarity">
    <text evidence="2 8">Belongs to the SLC41A transporter family.</text>
</comment>
<dbReference type="Pfam" id="PF00571">
    <property type="entry name" value="CBS"/>
    <property type="match status" value="1"/>
</dbReference>
<evidence type="ECO:0000313" key="10">
    <source>
        <dbReference type="EMBL" id="XBH20322.1"/>
    </source>
</evidence>
<dbReference type="SUPFAM" id="SSF54631">
    <property type="entry name" value="CBS-domain pair"/>
    <property type="match status" value="1"/>
</dbReference>
<dbReference type="InterPro" id="IPR006668">
    <property type="entry name" value="Mg_transptr_MgtE_intracell_dom"/>
</dbReference>
<feature type="transmembrane region" description="Helical" evidence="8">
    <location>
        <begin position="364"/>
        <end position="383"/>
    </location>
</feature>
<dbReference type="PANTHER" id="PTHR43773">
    <property type="entry name" value="MAGNESIUM TRANSPORTER MGTE"/>
    <property type="match status" value="1"/>
</dbReference>
<reference evidence="10" key="1">
    <citation type="submission" date="2024-02" db="EMBL/GenBank/DDBJ databases">
        <title>Tomenella chthoni gen. nov. sp. nov., a member of the family Jonesiaceae isolated from bat guano.</title>
        <authorList>
            <person name="Miller S.L."/>
            <person name="King J."/>
            <person name="Sankaranarayanan K."/>
            <person name="Lawson P.A."/>
        </authorList>
    </citation>
    <scope>NUCLEOTIDE SEQUENCE</scope>
    <source>
        <strain evidence="10">BS-20</strain>
    </source>
</reference>
<dbReference type="InterPro" id="IPR000644">
    <property type="entry name" value="CBS_dom"/>
</dbReference>
<evidence type="ECO:0000256" key="4">
    <source>
        <dbReference type="ARBA" id="ARBA00022692"/>
    </source>
</evidence>
<dbReference type="Pfam" id="PF01769">
    <property type="entry name" value="MgtE"/>
    <property type="match status" value="1"/>
</dbReference>
<dbReference type="InterPro" id="IPR006669">
    <property type="entry name" value="MgtE_transporter"/>
</dbReference>
<dbReference type="GO" id="GO:0046872">
    <property type="term" value="F:metal ion binding"/>
    <property type="evidence" value="ECO:0007669"/>
    <property type="project" value="UniProtKB-KW"/>
</dbReference>
<dbReference type="SUPFAM" id="SSF158791">
    <property type="entry name" value="MgtE N-terminal domain-like"/>
    <property type="match status" value="1"/>
</dbReference>
<feature type="transmembrane region" description="Helical" evidence="8">
    <location>
        <begin position="389"/>
        <end position="409"/>
    </location>
</feature>
<comment type="function">
    <text evidence="8">Acts as a magnesium transporter.</text>
</comment>
<dbReference type="InterPro" id="IPR046342">
    <property type="entry name" value="CBS_dom_sf"/>
</dbReference>
<accession>A0AAU7DSQ5</accession>
<dbReference type="InterPro" id="IPR038076">
    <property type="entry name" value="MgtE_N_sf"/>
</dbReference>
<dbReference type="Pfam" id="PF03448">
    <property type="entry name" value="MgtE_N"/>
    <property type="match status" value="1"/>
</dbReference>
<feature type="transmembrane region" description="Helical" evidence="8">
    <location>
        <begin position="310"/>
        <end position="329"/>
    </location>
</feature>
<dbReference type="Gene3D" id="3.10.580.10">
    <property type="entry name" value="CBS-domain"/>
    <property type="match status" value="1"/>
</dbReference>
<feature type="domain" description="Magnesium transporter MgtE intracellular" evidence="9">
    <location>
        <begin position="29"/>
        <end position="132"/>
    </location>
</feature>
<comment type="subunit">
    <text evidence="8">Homodimer.</text>
</comment>
<evidence type="ECO:0000256" key="3">
    <source>
        <dbReference type="ARBA" id="ARBA00022448"/>
    </source>
</evidence>
<evidence type="ECO:0000256" key="2">
    <source>
        <dbReference type="ARBA" id="ARBA00009749"/>
    </source>
</evidence>
<dbReference type="NCBIfam" id="TIGR00400">
    <property type="entry name" value="mgtE"/>
    <property type="match status" value="1"/>
</dbReference>
<keyword evidence="4 8" id="KW-0812">Transmembrane</keyword>
<evidence type="ECO:0000256" key="6">
    <source>
        <dbReference type="ARBA" id="ARBA00022989"/>
    </source>
</evidence>
<keyword evidence="7 8" id="KW-0472">Membrane</keyword>
<proteinExistence type="inferred from homology"/>
<dbReference type="InterPro" id="IPR036739">
    <property type="entry name" value="SLC41_membr_dom_sf"/>
</dbReference>
<dbReference type="Gene3D" id="1.10.357.20">
    <property type="entry name" value="SLC41 divalent cation transporters, integral membrane domain"/>
    <property type="match status" value="1"/>
</dbReference>
<dbReference type="PANTHER" id="PTHR43773:SF1">
    <property type="entry name" value="MAGNESIUM TRANSPORTER MGTE"/>
    <property type="match status" value="1"/>
</dbReference>
<dbReference type="GO" id="GO:0015095">
    <property type="term" value="F:magnesium ion transmembrane transporter activity"/>
    <property type="evidence" value="ECO:0007669"/>
    <property type="project" value="UniProtKB-UniRule"/>
</dbReference>
<dbReference type="GO" id="GO:0005886">
    <property type="term" value="C:plasma membrane"/>
    <property type="evidence" value="ECO:0007669"/>
    <property type="project" value="UniProtKB-SubCell"/>
</dbReference>
<name>A0AAU7DSQ5_9MICO</name>
<keyword evidence="8" id="KW-0479">Metal-binding</keyword>
<feature type="transmembrane region" description="Helical" evidence="8">
    <location>
        <begin position="287"/>
        <end position="304"/>
    </location>
</feature>
<organism evidence="10">
    <name type="scientific">Jonesiaceae bacterium BS-20</name>
    <dbReference type="NCBI Taxonomy" id="3120821"/>
    <lineage>
        <taxon>Bacteria</taxon>
        <taxon>Bacillati</taxon>
        <taxon>Actinomycetota</taxon>
        <taxon>Actinomycetes</taxon>
        <taxon>Micrococcales</taxon>
        <taxon>Jonesiaceae</taxon>
    </lineage>
</organism>
<dbReference type="Gene3D" id="1.25.60.10">
    <property type="entry name" value="MgtE N-terminal domain-like"/>
    <property type="match status" value="1"/>
</dbReference>
<dbReference type="SUPFAM" id="SSF161093">
    <property type="entry name" value="MgtE membrane domain-like"/>
    <property type="match status" value="1"/>
</dbReference>
<evidence type="ECO:0000256" key="1">
    <source>
        <dbReference type="ARBA" id="ARBA00004141"/>
    </source>
</evidence>
<evidence type="ECO:0000259" key="9">
    <source>
        <dbReference type="SMART" id="SM00924"/>
    </source>
</evidence>
<sequence length="450" mass="48436">MVRTELQHDLTALLRSQDLTGSAVLLSRYTTVEIATVLEHLQAVDRAVAFRLLSKDRAMSVFEAFDAAIQSELSENLADHEVTGLFDALHPDDRVALMDEMPAKVASRLMRTLSPQKRQMTNQLLGYAPGSVGRRMSPAFVVAKLGETAQTVMARIRTLNITQHEVVVIPIIDAQRRFIGSTSHYDLFMTDPNYVIAQDSPELNLSYGAVAATESVERAAIRCFDEQLLGLPVVDSEMRLVGVLTFEDSAQALREATDEDAARAGGTEPLRRPYLSTSVSQIAKSRVIWLLVLAISAILTVQVLEVFEDTLAEVVTLALFIPLLTGIGGNTGSQAATTITRALALGDVRGADVLKIVWKESRTGLLMGSGLALLGLGVAWLAYGPDIAVVISLTIVSVCTMAATVGGAMPLMANLLKADPAVFSTPFISTFCDATGLLIYFTVAKMVLGI</sequence>
<evidence type="ECO:0000256" key="8">
    <source>
        <dbReference type="RuleBase" id="RU362011"/>
    </source>
</evidence>
<feature type="transmembrane region" description="Helical" evidence="8">
    <location>
        <begin position="421"/>
        <end position="443"/>
    </location>
</feature>
<comment type="subcellular location">
    <subcellularLocation>
        <location evidence="8">Cell membrane</location>
        <topology evidence="8">Multi-pass membrane protein</topology>
    </subcellularLocation>
    <subcellularLocation>
        <location evidence="1">Membrane</location>
        <topology evidence="1">Multi-pass membrane protein</topology>
    </subcellularLocation>
</comment>
<gene>
    <name evidence="10" type="primary">mgtE</name>
    <name evidence="10" type="ORF">V5R04_08650</name>
</gene>
<keyword evidence="8" id="KW-1003">Cell membrane</keyword>
<protein>
    <recommendedName>
        <fullName evidence="8">Magnesium transporter MgtE</fullName>
    </recommendedName>
</protein>